<feature type="transmembrane region" description="Helical" evidence="1">
    <location>
        <begin position="189"/>
        <end position="206"/>
    </location>
</feature>
<dbReference type="PANTHER" id="PTHR30590">
    <property type="entry name" value="INNER MEMBRANE PROTEIN"/>
    <property type="match status" value="1"/>
</dbReference>
<feature type="transmembrane region" description="Helical" evidence="1">
    <location>
        <begin position="363"/>
        <end position="381"/>
    </location>
</feature>
<dbReference type="Proteomes" id="UP001596142">
    <property type="component" value="Unassembled WGS sequence"/>
</dbReference>
<gene>
    <name evidence="3" type="ORF">ACFPU1_07490</name>
</gene>
<feature type="transmembrane region" description="Helical" evidence="1">
    <location>
        <begin position="335"/>
        <end position="357"/>
    </location>
</feature>
<dbReference type="PANTHER" id="PTHR30590:SF2">
    <property type="entry name" value="INNER MEMBRANE PROTEIN"/>
    <property type="match status" value="1"/>
</dbReference>
<organism evidence="3 4">
    <name type="scientific">Thalassorhabdus alkalitolerans</name>
    <dbReference type="NCBI Taxonomy" id="2282697"/>
    <lineage>
        <taxon>Bacteria</taxon>
        <taxon>Bacillati</taxon>
        <taxon>Bacillota</taxon>
        <taxon>Bacilli</taxon>
        <taxon>Bacillales</taxon>
        <taxon>Bacillaceae</taxon>
        <taxon>Thalassorhabdus</taxon>
    </lineage>
</organism>
<keyword evidence="1" id="KW-1133">Transmembrane helix</keyword>
<feature type="transmembrane region" description="Helical" evidence="1">
    <location>
        <begin position="212"/>
        <end position="235"/>
    </location>
</feature>
<dbReference type="EMBL" id="JBHSOZ010000003">
    <property type="protein sequence ID" value="MFC5712620.1"/>
    <property type="molecule type" value="Genomic_DNA"/>
</dbReference>
<keyword evidence="1" id="KW-0472">Membrane</keyword>
<feature type="transmembrane region" description="Helical" evidence="1">
    <location>
        <begin position="146"/>
        <end position="168"/>
    </location>
</feature>
<feature type="transmembrane region" description="Helical" evidence="1">
    <location>
        <begin position="295"/>
        <end position="315"/>
    </location>
</feature>
<sequence length="403" mass="45847">MNLEASRSKERVVSIDVIRGFALLGILLANILFFKSPLFQKQGVIVPEPLGEAPFLEQTGHFVIEFFVNGKFYPMFSLLFGLGFYFFYSRIVQRGLDGNSFFKRRMTFLLILGLIHLIFIWSGDILHTYAVAGFFLLLFIDKTPKVILTWGIALLGVSWIVLSLLFILSSIALTMKGNAMGADIQNNIAAAYQVFSEGTYGEILAFRIQEEVFYVLLNLFLTVPNVLGIFLIGLYFGKQEWFTKAEEFQKKWRNLFIHSFWSGVLLTSIYTFLLFDLFPIPYSLAISLADGLNIIAGPLLMLCYVSFFVLLIQRIKSLKALVPLAAVGRMALTNYLMQSVILVFIFYGFGFGLFGSVNIVESILIAIGIYLLQVVFSTLWLSKRSQGPMEALWRKWTYHQKEQ</sequence>
<dbReference type="RefSeq" id="WP_385939823.1">
    <property type="nucleotide sequence ID" value="NZ_JBHSOZ010000003.1"/>
</dbReference>
<proteinExistence type="predicted"/>
<accession>A0ABW0YJK9</accession>
<comment type="caution">
    <text evidence="3">The sequence shown here is derived from an EMBL/GenBank/DDBJ whole genome shotgun (WGS) entry which is preliminary data.</text>
</comment>
<dbReference type="InterPro" id="IPR052529">
    <property type="entry name" value="Bact_Transport_Assoc"/>
</dbReference>
<name>A0ABW0YJK9_9BACI</name>
<keyword evidence="4" id="KW-1185">Reference proteome</keyword>
<reference evidence="4" key="1">
    <citation type="journal article" date="2019" name="Int. J. Syst. Evol. Microbiol.">
        <title>The Global Catalogue of Microorganisms (GCM) 10K type strain sequencing project: providing services to taxonomists for standard genome sequencing and annotation.</title>
        <authorList>
            <consortium name="The Broad Institute Genomics Platform"/>
            <consortium name="The Broad Institute Genome Sequencing Center for Infectious Disease"/>
            <person name="Wu L."/>
            <person name="Ma J."/>
        </authorList>
    </citation>
    <scope>NUCLEOTIDE SEQUENCE [LARGE SCALE GENOMIC DNA]</scope>
    <source>
        <strain evidence="4">CECT 7184</strain>
    </source>
</reference>
<feature type="transmembrane region" description="Helical" evidence="1">
    <location>
        <begin position="12"/>
        <end position="34"/>
    </location>
</feature>
<evidence type="ECO:0000259" key="2">
    <source>
        <dbReference type="Pfam" id="PF04235"/>
    </source>
</evidence>
<feature type="transmembrane region" description="Helical" evidence="1">
    <location>
        <begin position="72"/>
        <end position="88"/>
    </location>
</feature>
<dbReference type="Pfam" id="PF04235">
    <property type="entry name" value="DUF418"/>
    <property type="match status" value="1"/>
</dbReference>
<evidence type="ECO:0000313" key="4">
    <source>
        <dbReference type="Proteomes" id="UP001596142"/>
    </source>
</evidence>
<feature type="transmembrane region" description="Helical" evidence="1">
    <location>
        <begin position="108"/>
        <end position="140"/>
    </location>
</feature>
<feature type="domain" description="DUF418" evidence="2">
    <location>
        <begin position="236"/>
        <end position="399"/>
    </location>
</feature>
<evidence type="ECO:0000313" key="3">
    <source>
        <dbReference type="EMBL" id="MFC5712620.1"/>
    </source>
</evidence>
<dbReference type="InterPro" id="IPR007349">
    <property type="entry name" value="DUF418"/>
</dbReference>
<keyword evidence="1" id="KW-0812">Transmembrane</keyword>
<protein>
    <submittedName>
        <fullName evidence="3">DUF418 domain-containing protein</fullName>
    </submittedName>
</protein>
<evidence type="ECO:0000256" key="1">
    <source>
        <dbReference type="SAM" id="Phobius"/>
    </source>
</evidence>
<feature type="transmembrane region" description="Helical" evidence="1">
    <location>
        <begin position="255"/>
        <end position="275"/>
    </location>
</feature>